<dbReference type="EMBL" id="CP001670">
    <property type="protein sequence ID" value="AFZ81185.1"/>
    <property type="molecule type" value="Genomic_DNA"/>
</dbReference>
<dbReference type="OrthoDB" id="30343at2759"/>
<organism evidence="8 9">
    <name type="scientific">Theileria equi strain WA</name>
    <dbReference type="NCBI Taxonomy" id="1537102"/>
    <lineage>
        <taxon>Eukaryota</taxon>
        <taxon>Sar</taxon>
        <taxon>Alveolata</taxon>
        <taxon>Apicomplexa</taxon>
        <taxon>Aconoidasida</taxon>
        <taxon>Piroplasmida</taxon>
        <taxon>Theileriidae</taxon>
        <taxon>Theileria</taxon>
    </lineage>
</organism>
<dbReference type="STRING" id="1537102.L0B038"/>
<evidence type="ECO:0000313" key="8">
    <source>
        <dbReference type="EMBL" id="AFZ81185.1"/>
    </source>
</evidence>
<keyword evidence="2" id="KW-0479">Metal-binding</keyword>
<dbReference type="eggNOG" id="KOG4727">
    <property type="taxonomic scope" value="Eukaryota"/>
</dbReference>
<evidence type="ECO:0000256" key="1">
    <source>
        <dbReference type="ARBA" id="ARBA00004123"/>
    </source>
</evidence>
<dbReference type="PROSITE" id="PS50171">
    <property type="entry name" value="ZF_MATRIN"/>
    <property type="match status" value="1"/>
</dbReference>
<keyword evidence="9" id="KW-1185">Reference proteome</keyword>
<dbReference type="FunFam" id="3.30.160.60:FF:002461">
    <property type="entry name" value="Zinc finger matrin-type protein 2"/>
    <property type="match status" value="1"/>
</dbReference>
<evidence type="ECO:0000259" key="7">
    <source>
        <dbReference type="PROSITE" id="PS50171"/>
    </source>
</evidence>
<evidence type="ECO:0000256" key="6">
    <source>
        <dbReference type="SAM" id="MobiDB-lite"/>
    </source>
</evidence>
<dbReference type="Proteomes" id="UP000031512">
    <property type="component" value="Chromosome 3"/>
</dbReference>
<evidence type="ECO:0000313" key="9">
    <source>
        <dbReference type="Proteomes" id="UP000031512"/>
    </source>
</evidence>
<keyword evidence="5" id="KW-0539">Nucleus</keyword>
<protein>
    <recommendedName>
        <fullName evidence="7">Matrin-type domain-containing protein</fullName>
    </recommendedName>
</protein>
<dbReference type="PANTHER" id="PTHR45986:SF1">
    <property type="entry name" value="ZINC FINGER MATRIN-TYPE PROTEIN 2"/>
    <property type="match status" value="1"/>
</dbReference>
<dbReference type="KEGG" id="beq:BEWA_005930"/>
<dbReference type="InterPro" id="IPR040107">
    <property type="entry name" value="Snu23"/>
</dbReference>
<dbReference type="AlphaFoldDB" id="L0B038"/>
<dbReference type="GO" id="GO:0003676">
    <property type="term" value="F:nucleic acid binding"/>
    <property type="evidence" value="ECO:0007669"/>
    <property type="project" value="InterPro"/>
</dbReference>
<dbReference type="VEuPathDB" id="PiroplasmaDB:BEWA_005930"/>
<name>L0B038_THEEQ</name>
<reference evidence="8 9" key="1">
    <citation type="journal article" date="2012" name="BMC Genomics">
        <title>Comparative genomic analysis and phylogenetic position of Theileria equi.</title>
        <authorList>
            <person name="Kappmeyer L.S."/>
            <person name="Thiagarajan M."/>
            <person name="Herndon D.R."/>
            <person name="Ramsay J.D."/>
            <person name="Caler E."/>
            <person name="Djikeng A."/>
            <person name="Gillespie J.J."/>
            <person name="Lau A.O."/>
            <person name="Roalson E.H."/>
            <person name="Silva J.C."/>
            <person name="Silva M.G."/>
            <person name="Suarez C.E."/>
            <person name="Ueti M.W."/>
            <person name="Nene V.M."/>
            <person name="Mealey R.H."/>
            <person name="Knowles D.P."/>
            <person name="Brayton K.A."/>
        </authorList>
    </citation>
    <scope>NUCLEOTIDE SEQUENCE [LARGE SCALE GENOMIC DNA]</scope>
    <source>
        <strain evidence="8 9">WA</strain>
    </source>
</reference>
<evidence type="ECO:0000256" key="2">
    <source>
        <dbReference type="ARBA" id="ARBA00022723"/>
    </source>
</evidence>
<feature type="compositionally biased region" description="Basic and acidic residues" evidence="6">
    <location>
        <begin position="194"/>
        <end position="211"/>
    </location>
</feature>
<dbReference type="GeneID" id="15805263"/>
<dbReference type="GO" id="GO:0046540">
    <property type="term" value="C:U4/U6 x U5 tri-snRNP complex"/>
    <property type="evidence" value="ECO:0007669"/>
    <property type="project" value="TreeGrafter"/>
</dbReference>
<accession>L0B038</accession>
<dbReference type="PANTHER" id="PTHR45986">
    <property type="entry name" value="ZINC FINGER MATRIN-TYPE PROTEIN 2"/>
    <property type="match status" value="1"/>
</dbReference>
<dbReference type="GO" id="GO:0000398">
    <property type="term" value="P:mRNA splicing, via spliceosome"/>
    <property type="evidence" value="ECO:0007669"/>
    <property type="project" value="InterPro"/>
</dbReference>
<dbReference type="Pfam" id="PF12874">
    <property type="entry name" value="zf-met"/>
    <property type="match status" value="1"/>
</dbReference>
<feature type="domain" description="Matrin-type" evidence="7">
    <location>
        <begin position="100"/>
        <end position="130"/>
    </location>
</feature>
<dbReference type="InterPro" id="IPR003604">
    <property type="entry name" value="Matrin/U1-like-C_Znf_C2H2"/>
</dbReference>
<evidence type="ECO:0000256" key="3">
    <source>
        <dbReference type="ARBA" id="ARBA00022771"/>
    </source>
</evidence>
<evidence type="ECO:0000256" key="5">
    <source>
        <dbReference type="ARBA" id="ARBA00023242"/>
    </source>
</evidence>
<proteinExistence type="predicted"/>
<dbReference type="InterPro" id="IPR036236">
    <property type="entry name" value="Znf_C2H2_sf"/>
</dbReference>
<comment type="subcellular location">
    <subcellularLocation>
        <location evidence="1">Nucleus</location>
    </subcellularLocation>
</comment>
<dbReference type="Gene3D" id="3.30.160.60">
    <property type="entry name" value="Classic Zinc Finger"/>
    <property type="match status" value="1"/>
</dbReference>
<evidence type="ECO:0000256" key="4">
    <source>
        <dbReference type="ARBA" id="ARBA00022833"/>
    </source>
</evidence>
<keyword evidence="4" id="KW-0862">Zinc</keyword>
<gene>
    <name evidence="8" type="ORF">BEWA_005930</name>
</gene>
<dbReference type="InterPro" id="IPR013087">
    <property type="entry name" value="Znf_C2H2_type"/>
</dbReference>
<dbReference type="SUPFAM" id="SSF57667">
    <property type="entry name" value="beta-beta-alpha zinc fingers"/>
    <property type="match status" value="1"/>
</dbReference>
<dbReference type="GO" id="GO:0005681">
    <property type="term" value="C:spliceosomal complex"/>
    <property type="evidence" value="ECO:0007669"/>
    <property type="project" value="InterPro"/>
</dbReference>
<dbReference type="GO" id="GO:0008270">
    <property type="term" value="F:zinc ion binding"/>
    <property type="evidence" value="ECO:0007669"/>
    <property type="project" value="UniProtKB-KW"/>
</dbReference>
<dbReference type="InterPro" id="IPR000690">
    <property type="entry name" value="Matrin/U1-C_Znf_C2H2"/>
</dbReference>
<sequence>MAKESDAAEAAPASKVDDLGRKVWDRSYYSEKAAGKTGRTGDEVEQAISTLLPDPRRSVVHVPAVRENLKRRTQTVDLTKNLGRSEVINALAPKSQQGGFYCEVCDCLIKDSQAYLDHLNGRKHNRLLGMTMRVEKVDSKTVAAKLRSLASQDLVAKKTREELEKEAQERIEELEMYEREMREKRRLLKKKKRTKDEDVKSQDIKQPKVEPDVDITPEMEAMRASGLPISFS</sequence>
<dbReference type="RefSeq" id="XP_004830851.1">
    <property type="nucleotide sequence ID" value="XM_004830794.1"/>
</dbReference>
<feature type="region of interest" description="Disordered" evidence="6">
    <location>
        <begin position="185"/>
        <end position="232"/>
    </location>
</feature>
<dbReference type="SMART" id="SM00451">
    <property type="entry name" value="ZnF_U1"/>
    <property type="match status" value="1"/>
</dbReference>
<keyword evidence="3" id="KW-0863">Zinc-finger</keyword>